<keyword evidence="2" id="KW-0496">Mitochondrion</keyword>
<reference evidence="2" key="1">
    <citation type="submission" date="2020-03" db="EMBL/GenBank/DDBJ databases">
        <authorList>
            <person name="Song T."/>
            <person name="Xu F."/>
        </authorList>
    </citation>
    <scope>NUCLEOTIDE SEQUENCE</scope>
    <source>
        <strain evidence="2">Zhehuang-1</strain>
    </source>
</reference>
<keyword evidence="1" id="KW-0812">Transmembrane</keyword>
<feature type="transmembrane region" description="Helical" evidence="1">
    <location>
        <begin position="59"/>
        <end position="79"/>
    </location>
</feature>
<keyword evidence="1" id="KW-0472">Membrane</keyword>
<dbReference type="RefSeq" id="YP_009936103.1">
    <property type="nucleotide sequence ID" value="NC_050862.1"/>
</dbReference>
<evidence type="ECO:0000256" key="1">
    <source>
        <dbReference type="SAM" id="Phobius"/>
    </source>
</evidence>
<dbReference type="EMBL" id="MT227806">
    <property type="protein sequence ID" value="QNS39945.1"/>
    <property type="molecule type" value="Genomic_DNA"/>
</dbReference>
<name>A0A7H1DSI7_9AGAM</name>
<sequence>MKNLKKYLLAIQKGLTTPSLPEDILKLQLHPIIRILRVLGGLSTLFLITDRVQQYSLPVYFYVIAMSITFIFFIFHMYITYHRIKHIRKLLKSDKLDIRNSPLSRLATFCSKIVLCAKGACETAAPIGSVLGFMGGIDAIRQSKGHEPIFLPLLGNIFMKDSPDLIADKQHREQYSQLYKLSQQHKDLNLLQKI</sequence>
<protein>
    <submittedName>
        <fullName evidence="2">Uncharacterized protein</fullName>
    </submittedName>
</protein>
<dbReference type="AlphaFoldDB" id="A0A7H1DSI7"/>
<keyword evidence="1" id="KW-1133">Transmembrane helix</keyword>
<organism evidence="2">
    <name type="scientific">Sanghuangporus vaninii</name>
    <dbReference type="NCBI Taxonomy" id="175686"/>
    <lineage>
        <taxon>Eukaryota</taxon>
        <taxon>Fungi</taxon>
        <taxon>Dikarya</taxon>
        <taxon>Basidiomycota</taxon>
        <taxon>Agaricomycotina</taxon>
        <taxon>Agaricomycetes</taxon>
        <taxon>Hymenochaetales</taxon>
        <taxon>Hymenochaetaceae</taxon>
        <taxon>Sanghuangporus</taxon>
    </lineage>
</organism>
<accession>A0A7H1DSI7</accession>
<evidence type="ECO:0000313" key="2">
    <source>
        <dbReference type="EMBL" id="QNS39945.1"/>
    </source>
</evidence>
<geneLocation type="mitochondrion" evidence="2"/>
<dbReference type="GeneID" id="59433058"/>
<proteinExistence type="predicted"/>